<comment type="caution">
    <text evidence="1">The sequence shown here is derived from an EMBL/GenBank/DDBJ whole genome shotgun (WGS) entry which is preliminary data.</text>
</comment>
<dbReference type="RefSeq" id="WP_408181974.1">
    <property type="nucleotide sequence ID" value="NZ_JAQQEZ010000058.1"/>
</dbReference>
<sequence length="403" mass="44934">MALIAFDGISVPLEEVQDNPARFATRLERAKKTPGFAVCCCRPSTSEKPLRLVVRRYGALFHLARWPDEGYLHDRSTCTFFAEKGPLEESPGRAHDAIRNTPAGLNAKLDVSLSVRTVTAVTRSAGSEPTRSNSRRSAPLLGFLQRIWMDSGLNQWSGGPQRNWGTCNAQILALLGEDKMNGKPIQDVLHVMRRYEEAAQATLKAEFEAFLGRIQTTPAISERGIVIAEIKSVDPSKYGFVIRIRQTFETFYASKQLVDAAADSFRHAWPMVGNPDARVVAVLVLERTKDKNLRVIDLAAQLCNNSFIPCDSSYEVALANRLVEERRRFVKPMRLDDGDVMLPDFRLTDTAPETPIEVYGMESNDAYLIRKAQKQALYAQRRLPCVEWIPPASLSAVVLPAAT</sequence>
<dbReference type="EMBL" id="JAQQEZ010000058">
    <property type="protein sequence ID" value="MFM0007358.1"/>
    <property type="molecule type" value="Genomic_DNA"/>
</dbReference>
<name>A0ABW9B4Z9_9BURK</name>
<evidence type="ECO:0000313" key="2">
    <source>
        <dbReference type="Proteomes" id="UP001629230"/>
    </source>
</evidence>
<keyword evidence="2" id="KW-1185">Reference proteome</keyword>
<protein>
    <submittedName>
        <fullName evidence="1">DUF1173 family protein</fullName>
    </submittedName>
</protein>
<dbReference type="Proteomes" id="UP001629230">
    <property type="component" value="Unassembled WGS sequence"/>
</dbReference>
<dbReference type="Pfam" id="PF06666">
    <property type="entry name" value="DUF1173"/>
    <property type="match status" value="1"/>
</dbReference>
<accession>A0ABW9B4Z9</accession>
<gene>
    <name evidence="1" type="ORF">PQR57_41200</name>
</gene>
<proteinExistence type="predicted"/>
<evidence type="ECO:0000313" key="1">
    <source>
        <dbReference type="EMBL" id="MFM0007358.1"/>
    </source>
</evidence>
<reference evidence="1 2" key="1">
    <citation type="journal article" date="2024" name="Chem. Sci.">
        <title>Discovery of megapolipeptins by genome mining of a Burkholderiales bacteria collection.</title>
        <authorList>
            <person name="Paulo B.S."/>
            <person name="Recchia M.J.J."/>
            <person name="Lee S."/>
            <person name="Fergusson C.H."/>
            <person name="Romanowski S.B."/>
            <person name="Hernandez A."/>
            <person name="Krull N."/>
            <person name="Liu D.Y."/>
            <person name="Cavanagh H."/>
            <person name="Bos A."/>
            <person name="Gray C.A."/>
            <person name="Murphy B.T."/>
            <person name="Linington R.G."/>
            <person name="Eustaquio A.S."/>
        </authorList>
    </citation>
    <scope>NUCLEOTIDE SEQUENCE [LARGE SCALE GENOMIC DNA]</scope>
    <source>
        <strain evidence="1 2">RL17-350-BIC-A</strain>
    </source>
</reference>
<dbReference type="InterPro" id="IPR009553">
    <property type="entry name" value="DUF1173"/>
</dbReference>
<organism evidence="1 2">
    <name type="scientific">Paraburkholderia dipogonis</name>
    <dbReference type="NCBI Taxonomy" id="1211383"/>
    <lineage>
        <taxon>Bacteria</taxon>
        <taxon>Pseudomonadati</taxon>
        <taxon>Pseudomonadota</taxon>
        <taxon>Betaproteobacteria</taxon>
        <taxon>Burkholderiales</taxon>
        <taxon>Burkholderiaceae</taxon>
        <taxon>Paraburkholderia</taxon>
    </lineage>
</organism>